<evidence type="ECO:0000256" key="3">
    <source>
        <dbReference type="ARBA" id="ARBA00022603"/>
    </source>
</evidence>
<dbReference type="PRINTS" id="PR00507">
    <property type="entry name" value="N12N6MTFRASE"/>
</dbReference>
<organism evidence="9 10">
    <name type="scientific">Helicobacter brantae</name>
    <dbReference type="NCBI Taxonomy" id="375927"/>
    <lineage>
        <taxon>Bacteria</taxon>
        <taxon>Pseudomonadati</taxon>
        <taxon>Campylobacterota</taxon>
        <taxon>Epsilonproteobacteria</taxon>
        <taxon>Campylobacterales</taxon>
        <taxon>Helicobacteraceae</taxon>
        <taxon>Helicobacter</taxon>
    </lineage>
</organism>
<dbReference type="Proteomes" id="UP000257045">
    <property type="component" value="Unassembled WGS sequence"/>
</dbReference>
<dbReference type="OrthoDB" id="9761012at2"/>
<dbReference type="GO" id="GO:0008170">
    <property type="term" value="F:N-methyltransferase activity"/>
    <property type="evidence" value="ECO:0007669"/>
    <property type="project" value="InterPro"/>
</dbReference>
<feature type="domain" description="Type II methyltransferase M.TaqI-like" evidence="8">
    <location>
        <begin position="567"/>
        <end position="786"/>
    </location>
</feature>
<keyword evidence="9" id="KW-0378">Hydrolase</keyword>
<dbReference type="InterPro" id="IPR011639">
    <property type="entry name" value="MethylTrfase_TaqI-like_dom"/>
</dbReference>
<dbReference type="InterPro" id="IPR050953">
    <property type="entry name" value="N4_N6_ade-DNA_methylase"/>
</dbReference>
<comment type="caution">
    <text evidence="9">The sequence shown here is derived from an EMBL/GenBank/DDBJ whole genome shotgun (WGS) entry which is preliminary data.</text>
</comment>
<evidence type="ECO:0000259" key="7">
    <source>
        <dbReference type="Pfam" id="PF02384"/>
    </source>
</evidence>
<keyword evidence="5" id="KW-0949">S-adenosyl-L-methionine</keyword>
<sequence length="1287" mass="149509">MQDFYFLSNNLFTTYTLQEEFPRLYDFKQDISAPFSSIQALYDEKRFISQNEHQFEDDFIHQVLQILGWHTIRQEEKIIQGKLEKPDFLLFSSQEAKEGYMSIPKPSRPSSNAYISVILESKAYNVPIDNKKVKDNPHFQILRYLSNLKLDFGFLTNGRVWRFYDNSKLSSQKIFYEINLEAIIQRGDIEAFKYFYYIFNAQNFSSTPSTQEPIQTLFSQNSTAKTKIEDDLKSLIYGINGRDSIFEKIGSCLYAKNPSLPLDEVYQNSIYFIFRLLFIAYFEDKFSPLLEKHTYYNDYISIQNLLSIASKNPDKYDALAKLNWIFSIFDKGEPNYDMPIFNGGLFDTTHAQALNTPKLFTNLELYEILHALFYITLEGREYRRDYKTLSITHLGTIYEGLLSYFFEVAQEDTYYLLYSEGKSKSIEGYFDSYDFALLSKKHKITKQTFYPKGELYLKNTSNSRKSTASFYTPTSLTSYLTTHALEITDDNILDYKILDNACGSGHFLIQALNTITEHIITHFDSFPSFKALYEREAQSIQSNTSAYIKDYEVDESDIIKRLLLKRMIYGIDLNPFSVELTKLSLWIDSFIFGTPLSFIEHHIKCGNALVGSSIEEFKSFYQSKTTQDLFYQDFMSYFDSLSEVLPKLNALKDTTEEEIKQSKALYSQEISPKLQALCLALDFLTAQSFFTPEERINFKGKELDFIQGIITPSQEFEELKPTIVSLSQKYRFFHYEVAFPEVFSSHRKGFDCIIGNPPWDKTKFSDDDFFPQFVSDYRTKKNSEKKTLKLDILSKPYIKSLYDRQKSYIEALNSYYKAHYPLNRGSGDGNLFRFFVERNLSLLSPHASLNYVLPSALMYEEGSLALRSYILKEKTLKYFYSFENREGIFPDIDSRYKFALMQILSCPPPLSAYTIQTMSYLTEADSLYTQKPLSLTLQDLTTLSPTQLSLPEVRSEDTLKILLHLYSSFSPLSLEWLDFRRELDMTMDKDLFIESSQEGLIPLYEGKMIHQNDCEFAPPKYFLDPLSFDERLSSKELYRLKQDIEMSEKEFADFCSKRTLVPLELIAYDREFIRLGFRGVASDTNERTAIFSLLPMGCGVGNSMYANIPKYYKKIEEKIEIESVQIEKILFALGVFNAIVVDFVVRSMVQINFNKIYLERIPFPQPTAEEIRNSSLYTTIARNALALQLYNDKSGHFQVLSSLFGSEDWVQIGEYQGCYGLGGESLSIPQSEKSYLTLKATNDILIAKLYGIDKEEFYTILSTFKVLSTKQPHYIELLKGLWENIDI</sequence>
<evidence type="ECO:0000256" key="2">
    <source>
        <dbReference type="ARBA" id="ARBA00011900"/>
    </source>
</evidence>
<dbReference type="EMBL" id="NXLV01000002">
    <property type="protein sequence ID" value="RDU71876.1"/>
    <property type="molecule type" value="Genomic_DNA"/>
</dbReference>
<dbReference type="GO" id="GO:0006304">
    <property type="term" value="P:DNA modification"/>
    <property type="evidence" value="ECO:0007669"/>
    <property type="project" value="InterPro"/>
</dbReference>
<dbReference type="InterPro" id="IPR029063">
    <property type="entry name" value="SAM-dependent_MTases_sf"/>
</dbReference>
<feature type="domain" description="DNA methylase adenine-specific" evidence="7">
    <location>
        <begin position="458"/>
        <end position="524"/>
    </location>
</feature>
<keyword evidence="9" id="KW-0255">Endonuclease</keyword>
<evidence type="ECO:0000313" key="10">
    <source>
        <dbReference type="Proteomes" id="UP000257045"/>
    </source>
</evidence>
<accession>A0A3D8J3R9</accession>
<gene>
    <name evidence="9" type="ORF">CQA58_01255</name>
</gene>
<dbReference type="PANTHER" id="PTHR33841">
    <property type="entry name" value="DNA METHYLTRANSFERASE YEEA-RELATED"/>
    <property type="match status" value="1"/>
</dbReference>
<evidence type="ECO:0000256" key="4">
    <source>
        <dbReference type="ARBA" id="ARBA00022679"/>
    </source>
</evidence>
<dbReference type="Pfam" id="PF07669">
    <property type="entry name" value="Eco57I"/>
    <property type="match status" value="2"/>
</dbReference>
<keyword evidence="10" id="KW-1185">Reference proteome</keyword>
<name>A0A3D8J3R9_9HELI</name>
<protein>
    <recommendedName>
        <fullName evidence="2">site-specific DNA-methyltransferase (adenine-specific)</fullName>
        <ecNumber evidence="2">2.1.1.72</ecNumber>
    </recommendedName>
</protein>
<dbReference type="GO" id="GO:0032259">
    <property type="term" value="P:methylation"/>
    <property type="evidence" value="ECO:0007669"/>
    <property type="project" value="UniProtKB-KW"/>
</dbReference>
<evidence type="ECO:0000256" key="1">
    <source>
        <dbReference type="ARBA" id="ARBA00006594"/>
    </source>
</evidence>
<dbReference type="GO" id="GO:0009007">
    <property type="term" value="F:site-specific DNA-methyltransferase (adenine-specific) activity"/>
    <property type="evidence" value="ECO:0007669"/>
    <property type="project" value="UniProtKB-EC"/>
</dbReference>
<dbReference type="GO" id="GO:0003677">
    <property type="term" value="F:DNA binding"/>
    <property type="evidence" value="ECO:0007669"/>
    <property type="project" value="InterPro"/>
</dbReference>
<dbReference type="Pfam" id="PF02384">
    <property type="entry name" value="N6_Mtase"/>
    <property type="match status" value="1"/>
</dbReference>
<proteinExistence type="inferred from homology"/>
<dbReference type="GO" id="GO:0004519">
    <property type="term" value="F:endonuclease activity"/>
    <property type="evidence" value="ECO:0007669"/>
    <property type="project" value="UniProtKB-KW"/>
</dbReference>
<reference evidence="9 10" key="1">
    <citation type="submission" date="2018-04" db="EMBL/GenBank/DDBJ databases">
        <title>Novel Campyloabacter and Helicobacter Species and Strains.</title>
        <authorList>
            <person name="Mannion A.J."/>
            <person name="Shen Z."/>
            <person name="Fox J.G."/>
        </authorList>
    </citation>
    <scope>NUCLEOTIDE SEQUENCE [LARGE SCALE GENOMIC DNA]</scope>
    <source>
        <strain evidence="9 10">MIT 04-9366</strain>
    </source>
</reference>
<keyword evidence="3" id="KW-0489">Methyltransferase</keyword>
<evidence type="ECO:0000313" key="9">
    <source>
        <dbReference type="EMBL" id="RDU71876.1"/>
    </source>
</evidence>
<evidence type="ECO:0000256" key="6">
    <source>
        <dbReference type="ARBA" id="ARBA00047942"/>
    </source>
</evidence>
<dbReference type="SUPFAM" id="SSF53335">
    <property type="entry name" value="S-adenosyl-L-methionine-dependent methyltransferases"/>
    <property type="match status" value="1"/>
</dbReference>
<dbReference type="Gene3D" id="3.40.50.150">
    <property type="entry name" value="Vaccinia Virus protein VP39"/>
    <property type="match status" value="2"/>
</dbReference>
<keyword evidence="4" id="KW-0808">Transferase</keyword>
<comment type="catalytic activity">
    <reaction evidence="6">
        <text>a 2'-deoxyadenosine in DNA + S-adenosyl-L-methionine = an N(6)-methyl-2'-deoxyadenosine in DNA + S-adenosyl-L-homocysteine + H(+)</text>
        <dbReference type="Rhea" id="RHEA:15197"/>
        <dbReference type="Rhea" id="RHEA-COMP:12418"/>
        <dbReference type="Rhea" id="RHEA-COMP:12419"/>
        <dbReference type="ChEBI" id="CHEBI:15378"/>
        <dbReference type="ChEBI" id="CHEBI:57856"/>
        <dbReference type="ChEBI" id="CHEBI:59789"/>
        <dbReference type="ChEBI" id="CHEBI:90615"/>
        <dbReference type="ChEBI" id="CHEBI:90616"/>
        <dbReference type="EC" id="2.1.1.72"/>
    </reaction>
</comment>
<dbReference type="RefSeq" id="WP_115569085.1">
    <property type="nucleotide sequence ID" value="NZ_NXLV01000002.1"/>
</dbReference>
<evidence type="ECO:0000259" key="8">
    <source>
        <dbReference type="Pfam" id="PF07669"/>
    </source>
</evidence>
<keyword evidence="9" id="KW-0540">Nuclease</keyword>
<dbReference type="InterPro" id="IPR003356">
    <property type="entry name" value="DNA_methylase_A-5"/>
</dbReference>
<dbReference type="EC" id="2.1.1.72" evidence="2"/>
<evidence type="ECO:0000256" key="5">
    <source>
        <dbReference type="ARBA" id="ARBA00022691"/>
    </source>
</evidence>
<comment type="similarity">
    <text evidence="1">Belongs to the N(4)/N(6)-methyltransferase family.</text>
</comment>
<dbReference type="PANTHER" id="PTHR33841:SF1">
    <property type="entry name" value="DNA METHYLTRANSFERASE A"/>
    <property type="match status" value="1"/>
</dbReference>
<feature type="domain" description="Type II methyltransferase M.TaqI-like" evidence="8">
    <location>
        <begin position="796"/>
        <end position="889"/>
    </location>
</feature>